<dbReference type="Pfam" id="PF13560">
    <property type="entry name" value="HTH_31"/>
    <property type="match status" value="1"/>
</dbReference>
<accession>A0ABT1JF87</accession>
<organism evidence="2 3">
    <name type="scientific">Actinoalloteichus caeruleus DSM 43889</name>
    <dbReference type="NCBI Taxonomy" id="1120930"/>
    <lineage>
        <taxon>Bacteria</taxon>
        <taxon>Bacillati</taxon>
        <taxon>Actinomycetota</taxon>
        <taxon>Actinomycetes</taxon>
        <taxon>Pseudonocardiales</taxon>
        <taxon>Pseudonocardiaceae</taxon>
        <taxon>Actinoalloteichus</taxon>
        <taxon>Actinoalloteichus cyanogriseus</taxon>
    </lineage>
</organism>
<dbReference type="Pfam" id="PF19054">
    <property type="entry name" value="DUF5753"/>
    <property type="match status" value="1"/>
</dbReference>
<name>A0ABT1JF87_ACTCY</name>
<dbReference type="InterPro" id="IPR001387">
    <property type="entry name" value="Cro/C1-type_HTH"/>
</dbReference>
<comment type="caution">
    <text evidence="2">The sequence shown here is derived from an EMBL/GenBank/DDBJ whole genome shotgun (WGS) entry which is preliminary data.</text>
</comment>
<dbReference type="CDD" id="cd00093">
    <property type="entry name" value="HTH_XRE"/>
    <property type="match status" value="1"/>
</dbReference>
<dbReference type="Proteomes" id="UP000791080">
    <property type="component" value="Unassembled WGS sequence"/>
</dbReference>
<protein>
    <submittedName>
        <fullName evidence="2">Helix-turn-helix domain-containing protein</fullName>
    </submittedName>
</protein>
<reference evidence="2 3" key="1">
    <citation type="submission" date="2022-06" db="EMBL/GenBank/DDBJ databases">
        <title>Genomic Encyclopedia of Type Strains, Phase I: the one thousand microbial genomes (KMG-I) project.</title>
        <authorList>
            <person name="Kyrpides N."/>
        </authorList>
    </citation>
    <scope>NUCLEOTIDE SEQUENCE [LARGE SCALE GENOMIC DNA]</scope>
    <source>
        <strain evidence="2 3">DSM 43889</strain>
    </source>
</reference>
<dbReference type="Gene3D" id="1.10.260.40">
    <property type="entry name" value="lambda repressor-like DNA-binding domains"/>
    <property type="match status" value="1"/>
</dbReference>
<dbReference type="InterPro" id="IPR043917">
    <property type="entry name" value="DUF5753"/>
</dbReference>
<dbReference type="EMBL" id="AUBJ02000001">
    <property type="protein sequence ID" value="MCP2331146.1"/>
    <property type="molecule type" value="Genomic_DNA"/>
</dbReference>
<keyword evidence="3" id="KW-1185">Reference proteome</keyword>
<sequence length="290" mass="31344">MASKAQARALGAELRECRKQARVTMAEVARLIGCSTATMSLTETGKRLPPVEDVAAILAVLSVTGAKRERLVRMAREAAVEPRWLGVGIPGLAPQVTGMAELERTSVRITAVAPNLVPGLLQTANYARAVFAGSDVNPSEIEARTTFRMGRQRALDEVTYVALVDESVLRRPVGGARVIRDQLEHLVEMAGRPNITIQVLPMSLGWHDALEGPFVILEGEKTAPVVHLEHKRSGLFLDEDDADEVQTYMRSAANLQQRALTARQSVELIAAVHDDWSTNAGAAATEVANV</sequence>
<dbReference type="SUPFAM" id="SSF47413">
    <property type="entry name" value="lambda repressor-like DNA-binding domains"/>
    <property type="match status" value="1"/>
</dbReference>
<dbReference type="InterPro" id="IPR010982">
    <property type="entry name" value="Lambda_DNA-bd_dom_sf"/>
</dbReference>
<evidence type="ECO:0000313" key="3">
    <source>
        <dbReference type="Proteomes" id="UP000791080"/>
    </source>
</evidence>
<dbReference type="PROSITE" id="PS50943">
    <property type="entry name" value="HTH_CROC1"/>
    <property type="match status" value="1"/>
</dbReference>
<evidence type="ECO:0000259" key="1">
    <source>
        <dbReference type="PROSITE" id="PS50943"/>
    </source>
</evidence>
<feature type="domain" description="HTH cro/C1-type" evidence="1">
    <location>
        <begin position="14"/>
        <end position="68"/>
    </location>
</feature>
<dbReference type="SMART" id="SM00530">
    <property type="entry name" value="HTH_XRE"/>
    <property type="match status" value="1"/>
</dbReference>
<proteinExistence type="predicted"/>
<dbReference type="RefSeq" id="WP_051713117.1">
    <property type="nucleotide sequence ID" value="NZ_AUBJ02000001.1"/>
</dbReference>
<gene>
    <name evidence="2" type="ORF">G443_001416</name>
</gene>
<evidence type="ECO:0000313" key="2">
    <source>
        <dbReference type="EMBL" id="MCP2331146.1"/>
    </source>
</evidence>